<protein>
    <recommendedName>
        <fullName evidence="2">Molybdopterin molybdenumtransferase</fullName>
        <ecNumber evidence="2">2.10.1.1</ecNumber>
    </recommendedName>
</protein>
<dbReference type="Gene3D" id="3.90.105.10">
    <property type="entry name" value="Molybdopterin biosynthesis moea protein, domain 2"/>
    <property type="match status" value="1"/>
</dbReference>
<keyword evidence="1 2" id="KW-0501">Molybdenum cofactor biosynthesis</keyword>
<sequence>MSVPARYPAWLRQAYEPCRRLVPGAMLSESIPIDEAALRVTAEDILAPDDVPSVPLAACDGYALRAADTATASCREPVELDCKVGLGQLASRTASPAARALGERQVASIPAYVAMPDHADTVAPNAEHRWIDSHTGARLRFHAPLAEGQHVIAIGSEFRKGHVLLAKGMRITPARQAALIAAGVRDVAVTRRPRVGVVIASYDVAPPGHAREPWQRFDSMGPYLRAVLRQWGYDVPVVEYLPLPSTDSLSPEVERNERAFKQQLVELSSRYDLIVGAGLPAGAPFGIRGLNAQMMYSNSRETVQVRQVPGERFNVGRSEDRSPPTKWTVKSARPDGFVYRTESFTRYDQAVLVNLPGHTSGVAVLLHTIVPHVLDLLEHMATPGPYWETALTAHDIEPDAEVNGMRWGNLSATDRGESRVSLLPFQGDGPIRGMAEADVLVAIPAGVDALPAGTPVLFLRLDGTGTRASRTDVTTDDTATVPAQSPQAAASAAAPVAGAVAPDVHDAWKRIEHAIAAHPASLPGGLNGPADAHAIAELQAALGSTLPDDLIASLRLHDGQADPDAVFAESDALLSAQEIVAQWSIWQKLVASGDFDGMSSEPDAGIRDDWYNLKWLPFTHDGSGNHLCIDLDPAAGGVAGQVIRVWHDDELRERVASSYAEWLAGVAAERDDRSGD</sequence>
<dbReference type="RefSeq" id="WP_174994080.1">
    <property type="nucleotide sequence ID" value="NZ_CABVPX010000031.1"/>
</dbReference>
<evidence type="ECO:0000313" key="5">
    <source>
        <dbReference type="Proteomes" id="UP000494172"/>
    </source>
</evidence>
<dbReference type="SUPFAM" id="SSF53218">
    <property type="entry name" value="Molybdenum cofactor biosynthesis proteins"/>
    <property type="match status" value="1"/>
</dbReference>
<accession>A0A9Q9SNV6</accession>
<keyword evidence="2" id="KW-0460">Magnesium</keyword>
<evidence type="ECO:0000313" key="4">
    <source>
        <dbReference type="EMBL" id="VWC22212.1"/>
    </source>
</evidence>
<dbReference type="EC" id="2.10.1.1" evidence="2"/>
<organism evidence="4 5">
    <name type="scientific">Burkholderia arboris</name>
    <dbReference type="NCBI Taxonomy" id="488730"/>
    <lineage>
        <taxon>Bacteria</taxon>
        <taxon>Pseudomonadati</taxon>
        <taxon>Pseudomonadota</taxon>
        <taxon>Betaproteobacteria</taxon>
        <taxon>Burkholderiales</taxon>
        <taxon>Burkholderiaceae</taxon>
        <taxon>Burkholderia</taxon>
        <taxon>Burkholderia cepacia complex</taxon>
    </lineage>
</organism>
<comment type="pathway">
    <text evidence="2">Cofactor biosynthesis; molybdopterin biosynthesis.</text>
</comment>
<comment type="function">
    <text evidence="2">Catalyzes the insertion of molybdate into adenylated molybdopterin with the concomitant release of AMP.</text>
</comment>
<dbReference type="PANTHER" id="PTHR10192">
    <property type="entry name" value="MOLYBDOPTERIN BIOSYNTHESIS PROTEIN"/>
    <property type="match status" value="1"/>
</dbReference>
<dbReference type="SUPFAM" id="SSF63867">
    <property type="entry name" value="MoeA C-terminal domain-like"/>
    <property type="match status" value="1"/>
</dbReference>
<dbReference type="GO" id="GO:0046872">
    <property type="term" value="F:metal ion binding"/>
    <property type="evidence" value="ECO:0007669"/>
    <property type="project" value="UniProtKB-UniRule"/>
</dbReference>
<dbReference type="InterPro" id="IPR037883">
    <property type="entry name" value="Knr4/Smi1-like_sf"/>
</dbReference>
<name>A0A9Q9SNV6_9BURK</name>
<evidence type="ECO:0000256" key="2">
    <source>
        <dbReference type="RuleBase" id="RU365090"/>
    </source>
</evidence>
<dbReference type="InterPro" id="IPR038987">
    <property type="entry name" value="MoeA-like"/>
</dbReference>
<dbReference type="Pfam" id="PF03454">
    <property type="entry name" value="MoeA_C"/>
    <property type="match status" value="1"/>
</dbReference>
<dbReference type="PANTHER" id="PTHR10192:SF30">
    <property type="entry name" value="MOLYBDOPTERIN ADENYLYLTRANSFERASE"/>
    <property type="match status" value="1"/>
</dbReference>
<comment type="cofactor">
    <cofactor evidence="2">
        <name>Mg(2+)</name>
        <dbReference type="ChEBI" id="CHEBI:18420"/>
    </cofactor>
</comment>
<dbReference type="GO" id="GO:0005829">
    <property type="term" value="C:cytosol"/>
    <property type="evidence" value="ECO:0007669"/>
    <property type="project" value="TreeGrafter"/>
</dbReference>
<dbReference type="InterPro" id="IPR018958">
    <property type="entry name" value="Knr4/Smi1-like_dom"/>
</dbReference>
<dbReference type="Gene3D" id="3.40.980.10">
    <property type="entry name" value="MoaB/Mog-like domain"/>
    <property type="match status" value="1"/>
</dbReference>
<dbReference type="InterPro" id="IPR005111">
    <property type="entry name" value="MoeA_C_domain_IV"/>
</dbReference>
<dbReference type="EMBL" id="CABVPX010000031">
    <property type="protein sequence ID" value="VWC22212.1"/>
    <property type="molecule type" value="Genomic_DNA"/>
</dbReference>
<dbReference type="AlphaFoldDB" id="A0A9Q9SNV6"/>
<dbReference type="Proteomes" id="UP000494172">
    <property type="component" value="Unassembled WGS sequence"/>
</dbReference>
<dbReference type="SUPFAM" id="SSF63882">
    <property type="entry name" value="MoeA N-terminal region -like"/>
    <property type="match status" value="1"/>
</dbReference>
<comment type="caution">
    <text evidence="4">The sequence shown here is derived from an EMBL/GenBank/DDBJ whole genome shotgun (WGS) entry which is preliminary data.</text>
</comment>
<evidence type="ECO:0000256" key="1">
    <source>
        <dbReference type="ARBA" id="ARBA00023150"/>
    </source>
</evidence>
<dbReference type="InterPro" id="IPR005110">
    <property type="entry name" value="MoeA_linker/N"/>
</dbReference>
<dbReference type="Pfam" id="PF03453">
    <property type="entry name" value="MoeA_N"/>
    <property type="match status" value="1"/>
</dbReference>
<dbReference type="GO" id="GO:0006777">
    <property type="term" value="P:Mo-molybdopterin cofactor biosynthetic process"/>
    <property type="evidence" value="ECO:0007669"/>
    <property type="project" value="UniProtKB-UniRule"/>
</dbReference>
<dbReference type="SMART" id="SM00860">
    <property type="entry name" value="SMI1_KNR4"/>
    <property type="match status" value="1"/>
</dbReference>
<keyword evidence="2" id="KW-0479">Metal-binding</keyword>
<dbReference type="InterPro" id="IPR036688">
    <property type="entry name" value="MoeA_C_domain_IV_sf"/>
</dbReference>
<feature type="domain" description="Knr4/Smi1-like" evidence="3">
    <location>
        <begin position="529"/>
        <end position="665"/>
    </location>
</feature>
<dbReference type="InterPro" id="IPR036425">
    <property type="entry name" value="MoaB/Mog-like_dom_sf"/>
</dbReference>
<dbReference type="InterPro" id="IPR036135">
    <property type="entry name" value="MoeA_linker/N_sf"/>
</dbReference>
<keyword evidence="2" id="KW-0808">Transferase</keyword>
<dbReference type="Gene3D" id="2.40.340.10">
    <property type="entry name" value="MoeA, C-terminal, domain IV"/>
    <property type="match status" value="1"/>
</dbReference>
<dbReference type="Gene3D" id="3.40.1580.10">
    <property type="entry name" value="SMI1/KNR4-like"/>
    <property type="match status" value="1"/>
</dbReference>
<dbReference type="GO" id="GO:0061599">
    <property type="term" value="F:molybdopterin molybdotransferase activity"/>
    <property type="evidence" value="ECO:0007669"/>
    <property type="project" value="UniProtKB-UniRule"/>
</dbReference>
<proteinExistence type="inferred from homology"/>
<comment type="catalytic activity">
    <reaction evidence="2">
        <text>adenylyl-molybdopterin + molybdate = Mo-molybdopterin + AMP + H(+)</text>
        <dbReference type="Rhea" id="RHEA:35047"/>
        <dbReference type="ChEBI" id="CHEBI:15378"/>
        <dbReference type="ChEBI" id="CHEBI:36264"/>
        <dbReference type="ChEBI" id="CHEBI:62727"/>
        <dbReference type="ChEBI" id="CHEBI:71302"/>
        <dbReference type="ChEBI" id="CHEBI:456215"/>
    </reaction>
</comment>
<reference evidence="4 5" key="1">
    <citation type="submission" date="2019-09" db="EMBL/GenBank/DDBJ databases">
        <authorList>
            <person name="Depoorter E."/>
        </authorList>
    </citation>
    <scope>NUCLEOTIDE SEQUENCE [LARGE SCALE GENOMIC DNA]</scope>
    <source>
        <strain evidence="4">LMG 24066</strain>
    </source>
</reference>
<dbReference type="Gene3D" id="2.170.190.11">
    <property type="entry name" value="Molybdopterin biosynthesis moea protein, domain 3"/>
    <property type="match status" value="1"/>
</dbReference>
<keyword evidence="2" id="KW-0500">Molybdenum</keyword>
<dbReference type="SUPFAM" id="SSF160631">
    <property type="entry name" value="SMI1/KNR4-like"/>
    <property type="match status" value="1"/>
</dbReference>
<dbReference type="Pfam" id="PF09346">
    <property type="entry name" value="SMI1_KNR4"/>
    <property type="match status" value="1"/>
</dbReference>
<evidence type="ECO:0000259" key="3">
    <source>
        <dbReference type="SMART" id="SM00860"/>
    </source>
</evidence>
<gene>
    <name evidence="4" type="ORF">BAR24066_05870</name>
</gene>
<comment type="similarity">
    <text evidence="2">Belongs to the MoeA family.</text>
</comment>